<comment type="caution">
    <text evidence="1">The sequence shown here is derived from an EMBL/GenBank/DDBJ whole genome shotgun (WGS) entry which is preliminary data.</text>
</comment>
<proteinExistence type="predicted"/>
<gene>
    <name evidence="1" type="ORF">ParKJ_03100</name>
</gene>
<dbReference type="AlphaFoldDB" id="A0AAJ3SP43"/>
<dbReference type="RefSeq" id="WP_028200078.1">
    <property type="nucleotide sequence ID" value="NZ_CADFGE010000001.1"/>
</dbReference>
<sequence>MTTTCNASLCGSQHGIGSVSGQSQTAKDQKKRLRALFFRPQFSPRQSSISQFLPSREGIHYNTGHFGAGNTVARRVIKPASPRNCRQETYS</sequence>
<reference evidence="1" key="1">
    <citation type="submission" date="2022-08" db="EMBL/GenBank/DDBJ databases">
        <authorList>
            <person name="Kim S.-J."/>
        </authorList>
    </citation>
    <scope>NUCLEOTIDE SEQUENCE</scope>
    <source>
        <strain evidence="1">KJ</strain>
    </source>
</reference>
<protein>
    <submittedName>
        <fullName evidence="1">Uncharacterized protein</fullName>
    </submittedName>
</protein>
<name>A0AAJ3SP43_9BURK</name>
<organism evidence="1 2">
    <name type="scientific">Paraburkholderia fungorum</name>
    <dbReference type="NCBI Taxonomy" id="134537"/>
    <lineage>
        <taxon>Bacteria</taxon>
        <taxon>Pseudomonadati</taxon>
        <taxon>Pseudomonadota</taxon>
        <taxon>Betaproteobacteria</taxon>
        <taxon>Burkholderiales</taxon>
        <taxon>Burkholderiaceae</taxon>
        <taxon>Paraburkholderia</taxon>
    </lineage>
</organism>
<dbReference type="EMBL" id="JANSLM010000001">
    <property type="protein sequence ID" value="MDT8836393.1"/>
    <property type="molecule type" value="Genomic_DNA"/>
</dbReference>
<dbReference type="Proteomes" id="UP001246473">
    <property type="component" value="Unassembled WGS sequence"/>
</dbReference>
<evidence type="ECO:0000313" key="2">
    <source>
        <dbReference type="Proteomes" id="UP001246473"/>
    </source>
</evidence>
<evidence type="ECO:0000313" key="1">
    <source>
        <dbReference type="EMBL" id="MDT8836393.1"/>
    </source>
</evidence>
<accession>A0AAJ3SP43</accession>